<keyword evidence="2" id="KW-1185">Reference proteome</keyword>
<sequence length="113" mass="12720">MQSGTDFAPYSIVDITPDTLMPTECLIKCPGHVSKVLMAAFFLGINPWRPPFRTDCKHNREEQQLEPWPPPHGNGFMHFFPDENPYAKMVETNLVAAKKTIYHVTAGMANSLS</sequence>
<accession>A0A0D9WPB0</accession>
<protein>
    <submittedName>
        <fullName evidence="1">Uncharacterized protein</fullName>
    </submittedName>
</protein>
<dbReference type="EnsemblPlants" id="LPERR06G09680.1">
    <property type="protein sequence ID" value="LPERR06G09680.1"/>
    <property type="gene ID" value="LPERR06G09680"/>
</dbReference>
<dbReference type="Proteomes" id="UP000032180">
    <property type="component" value="Chromosome 6"/>
</dbReference>
<dbReference type="AlphaFoldDB" id="A0A0D9WPB0"/>
<reference evidence="1" key="3">
    <citation type="submission" date="2015-04" db="UniProtKB">
        <authorList>
            <consortium name="EnsemblPlants"/>
        </authorList>
    </citation>
    <scope>IDENTIFICATION</scope>
</reference>
<name>A0A0D9WPB0_9ORYZ</name>
<reference evidence="2" key="2">
    <citation type="submission" date="2013-12" db="EMBL/GenBank/DDBJ databases">
        <authorList>
            <person name="Yu Y."/>
            <person name="Lee S."/>
            <person name="de Baynast K."/>
            <person name="Wissotski M."/>
            <person name="Liu L."/>
            <person name="Talag J."/>
            <person name="Goicoechea J."/>
            <person name="Angelova A."/>
            <person name="Jetty R."/>
            <person name="Kudrna D."/>
            <person name="Golser W."/>
            <person name="Rivera L."/>
            <person name="Zhang J."/>
            <person name="Wing R."/>
        </authorList>
    </citation>
    <scope>NUCLEOTIDE SEQUENCE</scope>
</reference>
<reference evidence="1 2" key="1">
    <citation type="submission" date="2012-08" db="EMBL/GenBank/DDBJ databases">
        <title>Oryza genome evolution.</title>
        <authorList>
            <person name="Wing R.A."/>
        </authorList>
    </citation>
    <scope>NUCLEOTIDE SEQUENCE</scope>
</reference>
<evidence type="ECO:0000313" key="2">
    <source>
        <dbReference type="Proteomes" id="UP000032180"/>
    </source>
</evidence>
<dbReference type="HOGENOM" id="CLU_2137087_0_0_1"/>
<evidence type="ECO:0000313" key="1">
    <source>
        <dbReference type="EnsemblPlants" id="LPERR06G09680.1"/>
    </source>
</evidence>
<dbReference type="Gramene" id="LPERR06G09680.1">
    <property type="protein sequence ID" value="LPERR06G09680.1"/>
    <property type="gene ID" value="LPERR06G09680"/>
</dbReference>
<organism evidence="1 2">
    <name type="scientific">Leersia perrieri</name>
    <dbReference type="NCBI Taxonomy" id="77586"/>
    <lineage>
        <taxon>Eukaryota</taxon>
        <taxon>Viridiplantae</taxon>
        <taxon>Streptophyta</taxon>
        <taxon>Embryophyta</taxon>
        <taxon>Tracheophyta</taxon>
        <taxon>Spermatophyta</taxon>
        <taxon>Magnoliopsida</taxon>
        <taxon>Liliopsida</taxon>
        <taxon>Poales</taxon>
        <taxon>Poaceae</taxon>
        <taxon>BOP clade</taxon>
        <taxon>Oryzoideae</taxon>
        <taxon>Oryzeae</taxon>
        <taxon>Oryzinae</taxon>
        <taxon>Leersia</taxon>
    </lineage>
</organism>
<proteinExistence type="predicted"/>